<name>A0ABV6BXS6_9FLAO</name>
<gene>
    <name evidence="1" type="ORF">ACFFLS_20745</name>
</gene>
<evidence type="ECO:0000313" key="1">
    <source>
        <dbReference type="EMBL" id="MFC0079487.1"/>
    </source>
</evidence>
<reference evidence="1 2" key="1">
    <citation type="submission" date="2024-09" db="EMBL/GenBank/DDBJ databases">
        <authorList>
            <person name="Sun Q."/>
            <person name="Mori K."/>
        </authorList>
    </citation>
    <scope>NUCLEOTIDE SEQUENCE [LARGE SCALE GENOMIC DNA]</scope>
    <source>
        <strain evidence="1 2">CGMCC 1.12926</strain>
    </source>
</reference>
<keyword evidence="2" id="KW-1185">Reference proteome</keyword>
<organism evidence="1 2">
    <name type="scientific">Flavobacterium procerum</name>
    <dbReference type="NCBI Taxonomy" id="1455569"/>
    <lineage>
        <taxon>Bacteria</taxon>
        <taxon>Pseudomonadati</taxon>
        <taxon>Bacteroidota</taxon>
        <taxon>Flavobacteriia</taxon>
        <taxon>Flavobacteriales</taxon>
        <taxon>Flavobacteriaceae</taxon>
        <taxon>Flavobacterium</taxon>
    </lineage>
</organism>
<dbReference type="SUPFAM" id="SSF48371">
    <property type="entry name" value="ARM repeat"/>
    <property type="match status" value="1"/>
</dbReference>
<dbReference type="InterPro" id="IPR016024">
    <property type="entry name" value="ARM-type_fold"/>
</dbReference>
<sequence length="530" mass="61638">MSKILSSLENSLNTNGFWNEYRSLCSNLHQEDIDVDHFIVLLPDIFRQIEKNAMSYQIFDAVNRLCEFLPDKGLEFYSKLKIHENPQLQKLIPSALTGISRSGIAFDKFGETEFLLKNDSQPLKSQGYAFLSTLTKDEIKQSGNFRNFIISLVKSDIESNKAPIHLHIVMALGKLIDIIPEARDYFILLSKSESEDVRFEITRLLSYELDYQTESGLFADILSNLISVPPAQHAVINQLNYSVLPKLIAANPEAIEKFLREWLLADSGRDAQIISFNDTIEQLHEENEAYFRKMITMWLNSNETALHAAVSKMLMELPHYQFENMELDESYLAQLSCLDIQFIVMKIVGYLYFKELIRSSVFSILKARIDDDQCVAFIKHIFNDYVLFNYPSTVEYLEEERKSSSKKVQKAIDEIIEPNKNYFEKINQLDFINEFNPSEKRLKLYNSLYQKEFQSKHKSVSEGKNSFLSMCTTIQLRTGKGMFSKYRGQYTGKTEMAKFQYNAEFPRGEYIDAIGQEKIRTIYRNYKREI</sequence>
<proteinExistence type="predicted"/>
<evidence type="ECO:0000313" key="2">
    <source>
        <dbReference type="Proteomes" id="UP001589734"/>
    </source>
</evidence>
<dbReference type="EMBL" id="JBHLYW010000022">
    <property type="protein sequence ID" value="MFC0079487.1"/>
    <property type="molecule type" value="Genomic_DNA"/>
</dbReference>
<comment type="caution">
    <text evidence="1">The sequence shown here is derived from an EMBL/GenBank/DDBJ whole genome shotgun (WGS) entry which is preliminary data.</text>
</comment>
<dbReference type="Proteomes" id="UP001589734">
    <property type="component" value="Unassembled WGS sequence"/>
</dbReference>
<dbReference type="RefSeq" id="WP_379687123.1">
    <property type="nucleotide sequence ID" value="NZ_JBHLYW010000022.1"/>
</dbReference>
<protein>
    <recommendedName>
        <fullName evidence="3">HEAT repeat domain-containing protein</fullName>
    </recommendedName>
</protein>
<accession>A0ABV6BXS6</accession>
<evidence type="ECO:0008006" key="3">
    <source>
        <dbReference type="Google" id="ProtNLM"/>
    </source>
</evidence>